<dbReference type="STRING" id="1232681.ADIS_0508"/>
<sequence>MSLFLGGWLSIFRPVVLAGMANGSFSDQGKLSFYRLLDLQKPDQLKVSVIFLIGFVSLFLYFHLIDNLFNAY</sequence>
<keyword evidence="1" id="KW-0812">Transmembrane</keyword>
<reference evidence="2 3" key="1">
    <citation type="submission" date="2013-02" db="EMBL/GenBank/DDBJ databases">
        <title>A novel strain isolated from Lonar lake, Maharashtra, India.</title>
        <authorList>
            <person name="Singh A."/>
        </authorList>
    </citation>
    <scope>NUCLEOTIDE SEQUENCE [LARGE SCALE GENOMIC DNA]</scope>
    <source>
        <strain evidence="2 3">AK24</strain>
    </source>
</reference>
<dbReference type="EMBL" id="AQHR01000021">
    <property type="protein sequence ID" value="EON78915.1"/>
    <property type="molecule type" value="Genomic_DNA"/>
</dbReference>
<accession>R7ZXM9</accession>
<gene>
    <name evidence="2" type="ORF">ADIS_0508</name>
</gene>
<evidence type="ECO:0000313" key="3">
    <source>
        <dbReference type="Proteomes" id="UP000013909"/>
    </source>
</evidence>
<evidence type="ECO:0000256" key="1">
    <source>
        <dbReference type="SAM" id="Phobius"/>
    </source>
</evidence>
<keyword evidence="1" id="KW-1133">Transmembrane helix</keyword>
<dbReference type="PATRIC" id="fig|1288963.3.peg.506"/>
<comment type="caution">
    <text evidence="2">The sequence shown here is derived from an EMBL/GenBank/DDBJ whole genome shotgun (WGS) entry which is preliminary data.</text>
</comment>
<feature type="transmembrane region" description="Helical" evidence="1">
    <location>
        <begin position="47"/>
        <end position="65"/>
    </location>
</feature>
<dbReference type="AlphaFoldDB" id="R7ZXM9"/>
<organism evidence="2 3">
    <name type="scientific">Lunatimonas lonarensis</name>
    <dbReference type="NCBI Taxonomy" id="1232681"/>
    <lineage>
        <taxon>Bacteria</taxon>
        <taxon>Pseudomonadati</taxon>
        <taxon>Bacteroidota</taxon>
        <taxon>Cytophagia</taxon>
        <taxon>Cytophagales</taxon>
        <taxon>Cyclobacteriaceae</taxon>
    </lineage>
</organism>
<proteinExistence type="predicted"/>
<protein>
    <submittedName>
        <fullName evidence="2">Uncharacterized protein</fullName>
    </submittedName>
</protein>
<name>R7ZXM9_9BACT</name>
<keyword evidence="1" id="KW-0472">Membrane</keyword>
<dbReference type="Proteomes" id="UP000013909">
    <property type="component" value="Unassembled WGS sequence"/>
</dbReference>
<keyword evidence="3" id="KW-1185">Reference proteome</keyword>
<evidence type="ECO:0000313" key="2">
    <source>
        <dbReference type="EMBL" id="EON78915.1"/>
    </source>
</evidence>